<feature type="region of interest" description="Disordered" evidence="1">
    <location>
        <begin position="290"/>
        <end position="313"/>
    </location>
</feature>
<dbReference type="AlphaFoldDB" id="A0A0U5FQQ6"/>
<feature type="domain" description="DUF7580" evidence="2">
    <location>
        <begin position="211"/>
        <end position="572"/>
    </location>
</feature>
<dbReference type="Proteomes" id="UP000054771">
    <property type="component" value="Unassembled WGS sequence"/>
</dbReference>
<accession>A0A0U5FQQ6</accession>
<evidence type="ECO:0000313" key="3">
    <source>
        <dbReference type="EMBL" id="CEL01824.1"/>
    </source>
</evidence>
<protein>
    <recommendedName>
        <fullName evidence="2">DUF7580 domain-containing protein</fullName>
    </recommendedName>
</protein>
<keyword evidence="4" id="KW-1185">Reference proteome</keyword>
<evidence type="ECO:0000259" key="2">
    <source>
        <dbReference type="Pfam" id="PF24476"/>
    </source>
</evidence>
<organism evidence="3 4">
    <name type="scientific">Aspergillus calidoustus</name>
    <dbReference type="NCBI Taxonomy" id="454130"/>
    <lineage>
        <taxon>Eukaryota</taxon>
        <taxon>Fungi</taxon>
        <taxon>Dikarya</taxon>
        <taxon>Ascomycota</taxon>
        <taxon>Pezizomycotina</taxon>
        <taxon>Eurotiomycetes</taxon>
        <taxon>Eurotiomycetidae</taxon>
        <taxon>Eurotiales</taxon>
        <taxon>Aspergillaceae</taxon>
        <taxon>Aspergillus</taxon>
        <taxon>Aspergillus subgen. Nidulantes</taxon>
    </lineage>
</organism>
<evidence type="ECO:0000256" key="1">
    <source>
        <dbReference type="SAM" id="MobiDB-lite"/>
    </source>
</evidence>
<dbReference type="Pfam" id="PF24476">
    <property type="entry name" value="DUF7580"/>
    <property type="match status" value="1"/>
</dbReference>
<sequence>MSGVEVAGLILGAIPIVVAALKTYKETKQRYIWFMSKEAYIDRLIQSLNEQVYFIKSDVEVALRSTDLEPESIKSILTGPDLSPWNDHEVADAIREYLGEGFELYLDALGRCQATICTIIASLNGLVSGTSKIVPADLVAIIKNISRPNGEFEFRKKIKFALQKEDIDAQIKELEATTKILSRINKQSTRKEAVSLQASSRAITKFASTLATIRDSAQRLYSAISRGYLHTCHDQHEVQLYLQTRSTLIQGTKPKTLKKSSLGFEVAFCVAVDAGSNHDAWSYKTEIQVTEREDVEDGGNRPPSSSPLEPNAKPAITFSLTDQATKTTAARNDIHDLCSLLHSTSKGVTVLDIRLFGNGKLCSVDSPATTTTISTTRVPHPKSFVTLTELISGAHPTVPDLNHRIALSYNVVSAVMQLHSTSWLTLPLASSSIHFIPEPLKTHKQPGRKQKYLPFIKAVFESCTTPCTTCHYSTRDSMLELGILLFELWHAQSIEVFAADNGLKLTKSFGSRYEVAQKWIAHSEDEGDMMPFYLEAATRCIECTFTTATAKPDWNDFTFQKSVCQYVLKPLLDICPAKYR</sequence>
<dbReference type="STRING" id="454130.A0A0U5FQQ6"/>
<dbReference type="OMA" id="QFSQTRW"/>
<dbReference type="PANTHER" id="PTHR35186:SF4">
    <property type="entry name" value="PRION-INHIBITION AND PROPAGATION HELO DOMAIN-CONTAINING PROTEIN"/>
    <property type="match status" value="1"/>
</dbReference>
<dbReference type="InterPro" id="IPR056002">
    <property type="entry name" value="DUF7580"/>
</dbReference>
<reference evidence="4" key="1">
    <citation type="journal article" date="2016" name="Genome Announc.">
        <title>Draft genome sequences of fungus Aspergillus calidoustus.</title>
        <authorList>
            <person name="Horn F."/>
            <person name="Linde J."/>
            <person name="Mattern D.J."/>
            <person name="Walther G."/>
            <person name="Guthke R."/>
            <person name="Scherlach K."/>
            <person name="Martin K."/>
            <person name="Brakhage A.A."/>
            <person name="Petzke L."/>
            <person name="Valiante V."/>
        </authorList>
    </citation>
    <scope>NUCLEOTIDE SEQUENCE [LARGE SCALE GENOMIC DNA]</scope>
    <source>
        <strain evidence="4">SF006504</strain>
    </source>
</reference>
<proteinExistence type="predicted"/>
<gene>
    <name evidence="3" type="ORF">ASPCAL01402</name>
</gene>
<dbReference type="OrthoDB" id="3565018at2759"/>
<dbReference type="EMBL" id="CDMC01000001">
    <property type="protein sequence ID" value="CEL01824.1"/>
    <property type="molecule type" value="Genomic_DNA"/>
</dbReference>
<name>A0A0U5FQQ6_ASPCI</name>
<dbReference type="PANTHER" id="PTHR35186">
    <property type="entry name" value="ANK_REP_REGION DOMAIN-CONTAINING PROTEIN"/>
    <property type="match status" value="1"/>
</dbReference>
<evidence type="ECO:0000313" key="4">
    <source>
        <dbReference type="Proteomes" id="UP000054771"/>
    </source>
</evidence>